<proteinExistence type="predicted"/>
<comment type="caution">
    <text evidence="2">The sequence shown here is derived from an EMBL/GenBank/DDBJ whole genome shotgun (WGS) entry which is preliminary data.</text>
</comment>
<protein>
    <submittedName>
        <fullName evidence="2">Uncharacterized protein</fullName>
    </submittedName>
</protein>
<sequence>MDVPTLILLGAAGGVLRGVVDFYIQFANWRSARSAHLREQPPGREIPRLTRYFDPVVDLAAAGVHSVMGAGLAVLFGSTGQISGPYAAIVVGISAPVLLTQLARIQSVSEALGGGAGDPGQQGVAPAAQTALPEQGVTAVNGTSPAGASPVVPQPGPEPQPNGRPVDPPPAGPGRGHGGREVPRLRGEPAVGEEGRP</sequence>
<evidence type="ECO:0000313" key="2">
    <source>
        <dbReference type="EMBL" id="MER7372150.1"/>
    </source>
</evidence>
<organism evidence="2 3">
    <name type="scientific">Streptomyces lanatus</name>
    <dbReference type="NCBI Taxonomy" id="66900"/>
    <lineage>
        <taxon>Bacteria</taxon>
        <taxon>Bacillati</taxon>
        <taxon>Actinomycetota</taxon>
        <taxon>Actinomycetes</taxon>
        <taxon>Kitasatosporales</taxon>
        <taxon>Streptomycetaceae</taxon>
        <taxon>Streptomyces</taxon>
    </lineage>
</organism>
<gene>
    <name evidence="2" type="ORF">ABT384_05730</name>
</gene>
<feature type="compositionally biased region" description="Pro residues" evidence="1">
    <location>
        <begin position="152"/>
        <end position="172"/>
    </location>
</feature>
<dbReference type="EMBL" id="JBEPFB010000002">
    <property type="protein sequence ID" value="MER7372150.1"/>
    <property type="molecule type" value="Genomic_DNA"/>
</dbReference>
<evidence type="ECO:0000313" key="3">
    <source>
        <dbReference type="Proteomes" id="UP001486207"/>
    </source>
</evidence>
<accession>A0ABV1XKZ0</accession>
<name>A0ABV1XKZ0_9ACTN</name>
<dbReference type="RefSeq" id="WP_190069584.1">
    <property type="nucleotide sequence ID" value="NZ_BNBM01000003.1"/>
</dbReference>
<keyword evidence="3" id="KW-1185">Reference proteome</keyword>
<feature type="region of interest" description="Disordered" evidence="1">
    <location>
        <begin position="138"/>
        <end position="197"/>
    </location>
</feature>
<evidence type="ECO:0000256" key="1">
    <source>
        <dbReference type="SAM" id="MobiDB-lite"/>
    </source>
</evidence>
<dbReference type="Proteomes" id="UP001486207">
    <property type="component" value="Unassembled WGS sequence"/>
</dbReference>
<feature type="compositionally biased region" description="Basic and acidic residues" evidence="1">
    <location>
        <begin position="178"/>
        <end position="197"/>
    </location>
</feature>
<reference evidence="2 3" key="1">
    <citation type="submission" date="2024-06" db="EMBL/GenBank/DDBJ databases">
        <title>The Natural Products Discovery Center: Release of the First 8490 Sequenced Strains for Exploring Actinobacteria Biosynthetic Diversity.</title>
        <authorList>
            <person name="Kalkreuter E."/>
            <person name="Kautsar S.A."/>
            <person name="Yang D."/>
            <person name="Bader C.D."/>
            <person name="Teijaro C.N."/>
            <person name="Fluegel L."/>
            <person name="Davis C.M."/>
            <person name="Simpson J.R."/>
            <person name="Lauterbach L."/>
            <person name="Steele A.D."/>
            <person name="Gui C."/>
            <person name="Meng S."/>
            <person name="Li G."/>
            <person name="Viehrig K."/>
            <person name="Ye F."/>
            <person name="Su P."/>
            <person name="Kiefer A.F."/>
            <person name="Nichols A."/>
            <person name="Cepeda A.J."/>
            <person name="Yan W."/>
            <person name="Fan B."/>
            <person name="Jiang Y."/>
            <person name="Adhikari A."/>
            <person name="Zheng C.-J."/>
            <person name="Schuster L."/>
            <person name="Cowan T.M."/>
            <person name="Smanski M.J."/>
            <person name="Chevrette M.G."/>
            <person name="De Carvalho L.P.S."/>
            <person name="Shen B."/>
        </authorList>
    </citation>
    <scope>NUCLEOTIDE SEQUENCE [LARGE SCALE GENOMIC DNA]</scope>
    <source>
        <strain evidence="2 3">NPDC000155</strain>
    </source>
</reference>